<dbReference type="InterPro" id="IPR042262">
    <property type="entry name" value="CN_hydtase_beta_C"/>
</dbReference>
<dbReference type="Pfam" id="PF21006">
    <property type="entry name" value="NHase_beta_N"/>
    <property type="match status" value="1"/>
</dbReference>
<keyword evidence="3" id="KW-1185">Reference proteome</keyword>
<name>A0A1H3RNP1_9RHOB</name>
<organism evidence="2 3">
    <name type="scientific">Jannaschia faecimaris</name>
    <dbReference type="NCBI Taxonomy" id="1244108"/>
    <lineage>
        <taxon>Bacteria</taxon>
        <taxon>Pseudomonadati</taxon>
        <taxon>Pseudomonadota</taxon>
        <taxon>Alphaproteobacteria</taxon>
        <taxon>Rhodobacterales</taxon>
        <taxon>Roseobacteraceae</taxon>
        <taxon>Jannaschia</taxon>
    </lineage>
</organism>
<dbReference type="SUPFAM" id="SSF50090">
    <property type="entry name" value="Electron transport accessory proteins"/>
    <property type="match status" value="1"/>
</dbReference>
<dbReference type="STRING" id="1244108.SAMN05444004_10941"/>
<dbReference type="AlphaFoldDB" id="A0A1H3RNP1"/>
<dbReference type="InterPro" id="IPR008990">
    <property type="entry name" value="Elect_transpt_acc-like_dom_sf"/>
</dbReference>
<dbReference type="Gene3D" id="1.10.472.20">
    <property type="entry name" value="Nitrile hydratase, beta subunit"/>
    <property type="match status" value="1"/>
</dbReference>
<evidence type="ECO:0000259" key="1">
    <source>
        <dbReference type="Pfam" id="PF21006"/>
    </source>
</evidence>
<evidence type="ECO:0000313" key="3">
    <source>
        <dbReference type="Proteomes" id="UP000198914"/>
    </source>
</evidence>
<evidence type="ECO:0000313" key="2">
    <source>
        <dbReference type="EMBL" id="SDZ27250.1"/>
    </source>
</evidence>
<dbReference type="EMBL" id="FNPX01000009">
    <property type="protein sequence ID" value="SDZ27250.1"/>
    <property type="molecule type" value="Genomic_DNA"/>
</dbReference>
<dbReference type="InterPro" id="IPR049054">
    <property type="entry name" value="CN_hydtase_beta-like_N"/>
</dbReference>
<protein>
    <submittedName>
        <fullName evidence="2">Nitrile hydratase beta subunit</fullName>
    </submittedName>
</protein>
<dbReference type="Proteomes" id="UP000198914">
    <property type="component" value="Unassembled WGS sequence"/>
</dbReference>
<feature type="domain" description="Nitrile hydratase beta subunit-like N-terminal" evidence="1">
    <location>
        <begin position="10"/>
        <end position="107"/>
    </location>
</feature>
<reference evidence="3" key="1">
    <citation type="submission" date="2016-10" db="EMBL/GenBank/DDBJ databases">
        <authorList>
            <person name="Varghese N."/>
            <person name="Submissions S."/>
        </authorList>
    </citation>
    <scope>NUCLEOTIDE SEQUENCE [LARGE SCALE GENOMIC DNA]</scope>
    <source>
        <strain evidence="3">DSM 100420</strain>
    </source>
</reference>
<gene>
    <name evidence="2" type="ORF">SAMN05444004_10941</name>
</gene>
<sequence length="115" mass="12751">MIPEADGRRWHDMGGELAGPVPGDEHDFALWEKRVDALVILAGLKGVFTVDGLRRVLEDMGEDTFKTMTYYERWVASLNQNMLEAGVYSVAELGERMAQVQARGQTYAEATDASA</sequence>
<dbReference type="RefSeq" id="WP_342024661.1">
    <property type="nucleotide sequence ID" value="NZ_FNPX01000009.1"/>
</dbReference>
<accession>A0A1H3RNP1</accession>
<proteinExistence type="predicted"/>